<organism evidence="1 2">
    <name type="scientific">Cetraspora pellucida</name>
    <dbReference type="NCBI Taxonomy" id="1433469"/>
    <lineage>
        <taxon>Eukaryota</taxon>
        <taxon>Fungi</taxon>
        <taxon>Fungi incertae sedis</taxon>
        <taxon>Mucoromycota</taxon>
        <taxon>Glomeromycotina</taxon>
        <taxon>Glomeromycetes</taxon>
        <taxon>Diversisporales</taxon>
        <taxon>Gigasporaceae</taxon>
        <taxon>Cetraspora</taxon>
    </lineage>
</organism>
<feature type="non-terminal residue" evidence="1">
    <location>
        <position position="606"/>
    </location>
</feature>
<proteinExistence type="predicted"/>
<comment type="caution">
    <text evidence="1">The sequence shown here is derived from an EMBL/GenBank/DDBJ whole genome shotgun (WGS) entry which is preliminary data.</text>
</comment>
<reference evidence="1" key="1">
    <citation type="submission" date="2021-06" db="EMBL/GenBank/DDBJ databases">
        <authorList>
            <person name="Kallberg Y."/>
            <person name="Tangrot J."/>
            <person name="Rosling A."/>
        </authorList>
    </citation>
    <scope>NUCLEOTIDE SEQUENCE</scope>
    <source>
        <strain evidence="1">28 12/20/2015</strain>
    </source>
</reference>
<name>A0ACA9MJE7_9GLOM</name>
<dbReference type="EMBL" id="CAJVPW010008728">
    <property type="protein sequence ID" value="CAG8596389.1"/>
    <property type="molecule type" value="Genomic_DNA"/>
</dbReference>
<dbReference type="Proteomes" id="UP000789366">
    <property type="component" value="Unassembled WGS sequence"/>
</dbReference>
<protein>
    <submittedName>
        <fullName evidence="1">301_t:CDS:1</fullName>
    </submittedName>
</protein>
<gene>
    <name evidence="1" type="ORF">SPELUC_LOCUS6944</name>
</gene>
<sequence>KPIHGTPKDYVNIYEECWKSSDQRPNIEEITSNFANINIDNVISIEDEIDDKPDMTSVFKGLVNGTNIQGLANGINLQEPTNEIDLQGLTNGIDLQGLTNGSDLQGLANGVNLQELINGSDLQGLTNGVDADSEIFHELHEALSSLSGSASDINKRSSLASIINGSLNPVSNIEKEPITNIDPKTLEYIDNNIKEVSDINGDLSPALDIDKESITKIDPKTLECIDNNIKDSDKQFLKQLVQLFLNYINISEPKLLVNQINTLIKDYDKNPDKIFKILLKHQGQPTFAYLIGFFYDHGIGVKFLRRFLEVYTMCSKEELPKSLSDVSNIPKQELQEQPGVQHEMKPQPLVHHLPTDDEHLEEYQAAGKLKSKIALITGGDSGIGRSIAALFSLEGCAGIAIVHLPREEKDAQETKQRIEKQSSTQVELICKDVGYEENAIEIIDHVVKKWGRIDVLVNNASEQHVGGNIQDLSAEQLERTFRTNVFGMIFLTKHAIKHMKKGSSIINTTSVTAYKGHPLLLDYSTTKASIVGFTRSLSLQLVCKGIRVNAVSPGPIWTPLITASFPPEMMEQFGKETPFGRAGQPSEVAPCYVFLASNDSSYMSGQ</sequence>
<accession>A0ACA9MJE7</accession>
<feature type="non-terminal residue" evidence="1">
    <location>
        <position position="1"/>
    </location>
</feature>
<evidence type="ECO:0000313" key="1">
    <source>
        <dbReference type="EMBL" id="CAG8596389.1"/>
    </source>
</evidence>
<keyword evidence="2" id="KW-1185">Reference proteome</keyword>
<evidence type="ECO:0000313" key="2">
    <source>
        <dbReference type="Proteomes" id="UP000789366"/>
    </source>
</evidence>